<evidence type="ECO:0000313" key="4">
    <source>
        <dbReference type="Proteomes" id="UP000619033"/>
    </source>
</evidence>
<accession>A0A8J7MPI0</accession>
<dbReference type="EMBL" id="JAESVP010000002">
    <property type="protein sequence ID" value="MBL4927603.1"/>
    <property type="molecule type" value="Genomic_DNA"/>
</dbReference>
<sequence length="231" mass="23636">MTRCTLTAVALVLAIAAPVAAQDESPEMEQQRCVWSCLANSPGNDSPEYNACVKQYCEDIGAEVAPAEPVPAPAEPAPASKKPTTAKPPMKRPAAPALPGLAVAPDAAQGWVMGDTSDGKGHYAGTKDAALGSSLNWLCGHGVQSLLALAPYTGDGKVVATVQGRAKEVQLQVENGVGYAPVGFAAPLFIHIAAGPEVEFTDSAGKLLGRFTMLNAPTAIGQAEGRCQSGT</sequence>
<dbReference type="AlphaFoldDB" id="A0A8J7MPI0"/>
<proteinExistence type="predicted"/>
<feature type="signal peptide" evidence="2">
    <location>
        <begin position="1"/>
        <end position="21"/>
    </location>
</feature>
<comment type="caution">
    <text evidence="3">The sequence shown here is derived from an EMBL/GenBank/DDBJ whole genome shotgun (WGS) entry which is preliminary data.</text>
</comment>
<organism evidence="3 4">
    <name type="scientific">Fuscibacter oryzae</name>
    <dbReference type="NCBI Taxonomy" id="2803939"/>
    <lineage>
        <taxon>Bacteria</taxon>
        <taxon>Pseudomonadati</taxon>
        <taxon>Pseudomonadota</taxon>
        <taxon>Alphaproteobacteria</taxon>
        <taxon>Rhodobacterales</taxon>
        <taxon>Paracoccaceae</taxon>
        <taxon>Fuscibacter</taxon>
    </lineage>
</organism>
<keyword evidence="4" id="KW-1185">Reference proteome</keyword>
<feature type="compositionally biased region" description="Low complexity" evidence="1">
    <location>
        <begin position="77"/>
        <end position="92"/>
    </location>
</feature>
<keyword evidence="2" id="KW-0732">Signal</keyword>
<feature type="region of interest" description="Disordered" evidence="1">
    <location>
        <begin position="68"/>
        <end position="92"/>
    </location>
</feature>
<evidence type="ECO:0000256" key="2">
    <source>
        <dbReference type="SAM" id="SignalP"/>
    </source>
</evidence>
<evidence type="ECO:0000313" key="3">
    <source>
        <dbReference type="EMBL" id="MBL4927603.1"/>
    </source>
</evidence>
<dbReference type="RefSeq" id="WP_202658725.1">
    <property type="nucleotide sequence ID" value="NZ_JAESVP010000002.1"/>
</dbReference>
<reference evidence="3" key="1">
    <citation type="submission" date="2021-01" db="EMBL/GenBank/DDBJ databases">
        <title>Genome seq and assembly of Tabrizicola sp. KVB23.</title>
        <authorList>
            <person name="Chhetri G."/>
        </authorList>
    </citation>
    <scope>NUCLEOTIDE SEQUENCE</scope>
    <source>
        <strain evidence="3">KVB23</strain>
    </source>
</reference>
<name>A0A8J7MPI0_9RHOB</name>
<evidence type="ECO:0000256" key="1">
    <source>
        <dbReference type="SAM" id="MobiDB-lite"/>
    </source>
</evidence>
<gene>
    <name evidence="3" type="ORF">JI744_05730</name>
</gene>
<dbReference type="Proteomes" id="UP000619033">
    <property type="component" value="Unassembled WGS sequence"/>
</dbReference>
<feature type="chain" id="PRO_5035181822" evidence="2">
    <location>
        <begin position="22"/>
        <end position="231"/>
    </location>
</feature>
<protein>
    <submittedName>
        <fullName evidence="3">Uncharacterized protein</fullName>
    </submittedName>
</protein>